<evidence type="ECO:0000313" key="4">
    <source>
        <dbReference type="EMBL" id="KAK7675858.1"/>
    </source>
</evidence>
<sequence>MSTPEHAAADSDQPNRHSQSNRHTLQNYLTRTAHASTPFIATFVMIHLSAPAFANLGGSSLASQILGREYYQTSFGERYLLIAPFAAHTISGILKRLLTPSPMRRRFTSLLSITGYSALLFFLPVHYLTHRIYPSDPTPPIYSVGPAELDFEFVKVGLQTWPWRSWFLYIGLTTCVAWHAAAGANIIWSTWLRPYLGPGKSLKSRLVQTSLGVLPALSGLYFMSQEPLFAFSSLAERFQSAFSTSFVYRI</sequence>
<dbReference type="SUPFAM" id="SSF81343">
    <property type="entry name" value="Fumarate reductase respiratory complex transmembrane subunits"/>
    <property type="match status" value="1"/>
</dbReference>
<evidence type="ECO:0000256" key="1">
    <source>
        <dbReference type="SAM" id="MobiDB-lite"/>
    </source>
</evidence>
<feature type="region of interest" description="Disordered" evidence="1">
    <location>
        <begin position="1"/>
        <end position="21"/>
    </location>
</feature>
<dbReference type="Pfam" id="PF07950">
    <property type="entry name" value="MCP1_TM"/>
    <property type="match status" value="1"/>
</dbReference>
<dbReference type="InterPro" id="IPR034804">
    <property type="entry name" value="SQR/QFR_C/D"/>
</dbReference>
<dbReference type="InterPro" id="IPR039960">
    <property type="entry name" value="MCP1"/>
</dbReference>
<evidence type="ECO:0000259" key="3">
    <source>
        <dbReference type="Pfam" id="PF07950"/>
    </source>
</evidence>
<dbReference type="InterPro" id="IPR012472">
    <property type="entry name" value="MCP1_TM"/>
</dbReference>
<dbReference type="PANTHER" id="PTHR38409:SF1">
    <property type="entry name" value="MITOCHONDRIAL ADAPTER PROTEIN MCP1"/>
    <property type="match status" value="1"/>
</dbReference>
<dbReference type="PANTHER" id="PTHR38409">
    <property type="entry name" value="MDM10-COMPLEMENTING PROTEIN 1"/>
    <property type="match status" value="1"/>
</dbReference>
<feature type="transmembrane region" description="Helical" evidence="2">
    <location>
        <begin position="39"/>
        <end position="58"/>
    </location>
</feature>
<keyword evidence="2" id="KW-0812">Transmembrane</keyword>
<comment type="caution">
    <text evidence="4">The sequence shown here is derived from an EMBL/GenBank/DDBJ whole genome shotgun (WGS) entry which is preliminary data.</text>
</comment>
<evidence type="ECO:0000313" key="5">
    <source>
        <dbReference type="Proteomes" id="UP001385951"/>
    </source>
</evidence>
<organism evidence="4 5">
    <name type="scientific">Cerrena zonata</name>
    <dbReference type="NCBI Taxonomy" id="2478898"/>
    <lineage>
        <taxon>Eukaryota</taxon>
        <taxon>Fungi</taxon>
        <taxon>Dikarya</taxon>
        <taxon>Basidiomycota</taxon>
        <taxon>Agaricomycotina</taxon>
        <taxon>Agaricomycetes</taxon>
        <taxon>Polyporales</taxon>
        <taxon>Cerrenaceae</taxon>
        <taxon>Cerrena</taxon>
    </lineage>
</organism>
<evidence type="ECO:0000256" key="2">
    <source>
        <dbReference type="SAM" id="Phobius"/>
    </source>
</evidence>
<name>A0AAW0FED6_9APHY</name>
<feature type="transmembrane region" description="Helical" evidence="2">
    <location>
        <begin position="78"/>
        <end position="98"/>
    </location>
</feature>
<dbReference type="GO" id="GO:0016020">
    <property type="term" value="C:membrane"/>
    <property type="evidence" value="ECO:0007669"/>
    <property type="project" value="InterPro"/>
</dbReference>
<feature type="domain" description="Mitochondrial adapter protein MCP1 transmembrane" evidence="3">
    <location>
        <begin position="122"/>
        <end position="185"/>
    </location>
</feature>
<keyword evidence="2" id="KW-1133">Transmembrane helix</keyword>
<dbReference type="GO" id="GO:0055088">
    <property type="term" value="P:lipid homeostasis"/>
    <property type="evidence" value="ECO:0007669"/>
    <property type="project" value="InterPro"/>
</dbReference>
<dbReference type="EMBL" id="JASBNA010000169">
    <property type="protein sequence ID" value="KAK7675858.1"/>
    <property type="molecule type" value="Genomic_DNA"/>
</dbReference>
<keyword evidence="2" id="KW-0472">Membrane</keyword>
<dbReference type="Proteomes" id="UP001385951">
    <property type="component" value="Unassembled WGS sequence"/>
</dbReference>
<feature type="transmembrane region" description="Helical" evidence="2">
    <location>
        <begin position="110"/>
        <end position="129"/>
    </location>
</feature>
<protein>
    <recommendedName>
        <fullName evidence="3">Mitochondrial adapter protein MCP1 transmembrane domain-containing protein</fullName>
    </recommendedName>
</protein>
<feature type="transmembrane region" description="Helical" evidence="2">
    <location>
        <begin position="166"/>
        <end position="192"/>
    </location>
</feature>
<accession>A0AAW0FED6</accession>
<reference evidence="4 5" key="1">
    <citation type="submission" date="2022-09" db="EMBL/GenBank/DDBJ databases">
        <authorList>
            <person name="Palmer J.M."/>
        </authorList>
    </citation>
    <scope>NUCLEOTIDE SEQUENCE [LARGE SCALE GENOMIC DNA]</scope>
    <source>
        <strain evidence="4 5">DSM 7382</strain>
    </source>
</reference>
<dbReference type="AlphaFoldDB" id="A0AAW0FED6"/>
<gene>
    <name evidence="4" type="ORF">QCA50_021205</name>
</gene>
<proteinExistence type="predicted"/>
<keyword evidence="5" id="KW-1185">Reference proteome</keyword>